<evidence type="ECO:0000313" key="5">
    <source>
        <dbReference type="Proteomes" id="UP001333996"/>
    </source>
</evidence>
<organism evidence="4 5">
    <name type="scientific">Streptomyces chiangmaiensis</name>
    <dbReference type="NCBI Taxonomy" id="766497"/>
    <lineage>
        <taxon>Bacteria</taxon>
        <taxon>Bacillati</taxon>
        <taxon>Actinomycetota</taxon>
        <taxon>Actinomycetes</taxon>
        <taxon>Kitasatosporales</taxon>
        <taxon>Streptomycetaceae</taxon>
        <taxon>Streptomyces</taxon>
    </lineage>
</organism>
<keyword evidence="2 4" id="KW-0378">Hydrolase</keyword>
<dbReference type="CDD" id="cd02883">
    <property type="entry name" value="NUDIX_Hydrolase"/>
    <property type="match status" value="1"/>
</dbReference>
<gene>
    <name evidence="4" type="ORF">VXC91_21110</name>
</gene>
<keyword evidence="5" id="KW-1185">Reference proteome</keyword>
<dbReference type="RefSeq" id="WP_329508854.1">
    <property type="nucleotide sequence ID" value="NZ_BAAAYZ010000023.1"/>
</dbReference>
<evidence type="ECO:0000313" key="4">
    <source>
        <dbReference type="EMBL" id="MED7824416.1"/>
    </source>
</evidence>
<dbReference type="GO" id="GO:0016787">
    <property type="term" value="F:hydrolase activity"/>
    <property type="evidence" value="ECO:0007669"/>
    <property type="project" value="UniProtKB-KW"/>
</dbReference>
<evidence type="ECO:0000256" key="2">
    <source>
        <dbReference type="ARBA" id="ARBA00022801"/>
    </source>
</evidence>
<dbReference type="EMBL" id="JAYWVC010000071">
    <property type="protein sequence ID" value="MED7824416.1"/>
    <property type="molecule type" value="Genomic_DNA"/>
</dbReference>
<dbReference type="PROSITE" id="PS00893">
    <property type="entry name" value="NUDIX_BOX"/>
    <property type="match status" value="1"/>
</dbReference>
<dbReference type="EC" id="3.6.-.-" evidence="4"/>
<proteinExistence type="inferred from homology"/>
<dbReference type="InterPro" id="IPR020084">
    <property type="entry name" value="NUDIX_hydrolase_CS"/>
</dbReference>
<protein>
    <submittedName>
        <fullName evidence="4">NUDIX hydrolase</fullName>
        <ecNumber evidence="4">3.6.-.-</ecNumber>
    </submittedName>
</protein>
<comment type="caution">
    <text evidence="4">The sequence shown here is derived from an EMBL/GenBank/DDBJ whole genome shotgun (WGS) entry which is preliminary data.</text>
</comment>
<reference evidence="4" key="1">
    <citation type="submission" date="2024-01" db="EMBL/GenBank/DDBJ databases">
        <title>First draft genome sequence data of TA4-1, the type strain of Gram-positive actinobacterium Streptomyces chiangmaiensis.</title>
        <authorList>
            <person name="Yasawong M."/>
            <person name="Nantapong N."/>
        </authorList>
    </citation>
    <scope>NUCLEOTIDE SEQUENCE</scope>
    <source>
        <strain evidence="4">TA4-1</strain>
    </source>
</reference>
<dbReference type="InterPro" id="IPR000086">
    <property type="entry name" value="NUDIX_hydrolase_dom"/>
</dbReference>
<dbReference type="PROSITE" id="PS51462">
    <property type="entry name" value="NUDIX"/>
    <property type="match status" value="1"/>
</dbReference>
<dbReference type="PANTHER" id="PTHR43736">
    <property type="entry name" value="ADP-RIBOSE PYROPHOSPHATASE"/>
    <property type="match status" value="1"/>
</dbReference>
<feature type="domain" description="Nudix hydrolase" evidence="3">
    <location>
        <begin position="68"/>
        <end position="200"/>
    </location>
</feature>
<dbReference type="PANTHER" id="PTHR43736:SF1">
    <property type="entry name" value="DIHYDRONEOPTERIN TRIPHOSPHATE DIPHOSPHATASE"/>
    <property type="match status" value="1"/>
</dbReference>
<dbReference type="InterPro" id="IPR015797">
    <property type="entry name" value="NUDIX_hydrolase-like_dom_sf"/>
</dbReference>
<dbReference type="SUPFAM" id="SSF55811">
    <property type="entry name" value="Nudix"/>
    <property type="match status" value="1"/>
</dbReference>
<evidence type="ECO:0000259" key="3">
    <source>
        <dbReference type="PROSITE" id="PS51462"/>
    </source>
</evidence>
<name>A0ABU7FKB7_9ACTN</name>
<comment type="similarity">
    <text evidence="1">Belongs to the Nudix hydrolase family.</text>
</comment>
<dbReference type="Gene3D" id="3.90.79.10">
    <property type="entry name" value="Nucleoside Triphosphate Pyrophosphohydrolase"/>
    <property type="match status" value="1"/>
</dbReference>
<dbReference type="Proteomes" id="UP001333996">
    <property type="component" value="Unassembled WGS sequence"/>
</dbReference>
<sequence>MKLDFLPPHALNDGAVHHYCLRCRSESVQWRTAGGRRHCTCLACGHAADRALVLDPAVRWWTDAEGEYWHETAGVFVRDIRGRILLFDRTAFPFGLTIPAGHVECDERPGGAAERELREETGIADERLEHLTRIPVPGDGCRRGADAHLWHVYRTAGEVDADLAVHLGPEGSSAVWLTPAEALDRQVTYAVRRLLEECRDALVSSCAAG</sequence>
<evidence type="ECO:0000256" key="1">
    <source>
        <dbReference type="ARBA" id="ARBA00005582"/>
    </source>
</evidence>
<accession>A0ABU7FKB7</accession>
<dbReference type="Pfam" id="PF00293">
    <property type="entry name" value="NUDIX"/>
    <property type="match status" value="1"/>
</dbReference>